<dbReference type="Pfam" id="PF01627">
    <property type="entry name" value="Hpt"/>
    <property type="match status" value="1"/>
</dbReference>
<keyword evidence="4" id="KW-1185">Reference proteome</keyword>
<dbReference type="Gene3D" id="1.20.120.160">
    <property type="entry name" value="HPT domain"/>
    <property type="match status" value="1"/>
</dbReference>
<name>A0ABT4LJ15_9PROT</name>
<comment type="caution">
    <text evidence="3">The sequence shown here is derived from an EMBL/GenBank/DDBJ whole genome shotgun (WGS) entry which is preliminary data.</text>
</comment>
<evidence type="ECO:0000256" key="1">
    <source>
        <dbReference type="ARBA" id="ARBA00023012"/>
    </source>
</evidence>
<gene>
    <name evidence="3" type="ORF">O4H49_09890</name>
</gene>
<dbReference type="Proteomes" id="UP001069802">
    <property type="component" value="Unassembled WGS sequence"/>
</dbReference>
<evidence type="ECO:0000313" key="4">
    <source>
        <dbReference type="Proteomes" id="UP001069802"/>
    </source>
</evidence>
<dbReference type="InterPro" id="IPR036641">
    <property type="entry name" value="HPT_dom_sf"/>
</dbReference>
<evidence type="ECO:0000259" key="2">
    <source>
        <dbReference type="Pfam" id="PF01627"/>
    </source>
</evidence>
<feature type="domain" description="HPt" evidence="2">
    <location>
        <begin position="35"/>
        <end position="120"/>
    </location>
</feature>
<sequence length="156" mass="16744">MPTNNLKSKVPTRGGPDLEDIVASAESALQDMEQEYEVWVAEDVEKISRLLEKARESSPAPEALIDEIQGISHDIKGQAGTFNFPLLTETGKSLCKLIQKDMVAACQRLDLIEAHVDAMRIIISQGIKGSGGAVGKSLTSALNQAVEKVLSEGGKK</sequence>
<reference evidence="3" key="1">
    <citation type="submission" date="2022-12" db="EMBL/GenBank/DDBJ databases">
        <title>Bacterial isolates from different developmental stages of Nematostella vectensis.</title>
        <authorList>
            <person name="Fraune S."/>
        </authorList>
    </citation>
    <scope>NUCLEOTIDE SEQUENCE</scope>
    <source>
        <strain evidence="3">G21630-S1</strain>
    </source>
</reference>
<evidence type="ECO:0000313" key="3">
    <source>
        <dbReference type="EMBL" id="MCZ4281088.1"/>
    </source>
</evidence>
<keyword evidence="1" id="KW-0902">Two-component regulatory system</keyword>
<organism evidence="3 4">
    <name type="scientific">Kiloniella laminariae</name>
    <dbReference type="NCBI Taxonomy" id="454162"/>
    <lineage>
        <taxon>Bacteria</taxon>
        <taxon>Pseudomonadati</taxon>
        <taxon>Pseudomonadota</taxon>
        <taxon>Alphaproteobacteria</taxon>
        <taxon>Rhodospirillales</taxon>
        <taxon>Kiloniellaceae</taxon>
        <taxon>Kiloniella</taxon>
    </lineage>
</organism>
<dbReference type="SUPFAM" id="SSF47226">
    <property type="entry name" value="Histidine-containing phosphotransfer domain, HPT domain"/>
    <property type="match status" value="1"/>
</dbReference>
<dbReference type="EMBL" id="JAPWGY010000003">
    <property type="protein sequence ID" value="MCZ4281088.1"/>
    <property type="molecule type" value="Genomic_DNA"/>
</dbReference>
<dbReference type="RefSeq" id="WP_269423268.1">
    <property type="nucleotide sequence ID" value="NZ_JAPWGY010000003.1"/>
</dbReference>
<proteinExistence type="predicted"/>
<accession>A0ABT4LJ15</accession>
<protein>
    <submittedName>
        <fullName evidence="3">Hpt domain-containing protein</fullName>
    </submittedName>
</protein>
<dbReference type="InterPro" id="IPR008207">
    <property type="entry name" value="Sig_transdc_His_kin_Hpt_dom"/>
</dbReference>